<dbReference type="AlphaFoldDB" id="A0A2K8SNN7"/>
<keyword evidence="3" id="KW-1185">Reference proteome</keyword>
<accession>A0A2K8SNN7</accession>
<name>A0A2K8SNN7_9NOSO</name>
<protein>
    <submittedName>
        <fullName evidence="2">Putative ATPase, archaeal AAA+ ATPase superfamily</fullName>
    </submittedName>
</protein>
<evidence type="ECO:0000313" key="2">
    <source>
        <dbReference type="EMBL" id="AUB36923.1"/>
    </source>
</evidence>
<gene>
    <name evidence="2" type="ORF">COO91_02852</name>
</gene>
<reference evidence="2 3" key="1">
    <citation type="submission" date="2017-11" db="EMBL/GenBank/DDBJ databases">
        <title>Complete genome of a free-living desiccation-tolerant cyanobacterium and its photosynthetic adaptation to extreme terrestrial habitat.</title>
        <authorList>
            <person name="Shang J."/>
        </authorList>
    </citation>
    <scope>NUCLEOTIDE SEQUENCE [LARGE SCALE GENOMIC DNA]</scope>
    <source>
        <strain evidence="2 3">CCNUN1</strain>
    </source>
</reference>
<organism evidence="2 3">
    <name type="scientific">Nostoc flagelliforme CCNUN1</name>
    <dbReference type="NCBI Taxonomy" id="2038116"/>
    <lineage>
        <taxon>Bacteria</taxon>
        <taxon>Bacillati</taxon>
        <taxon>Cyanobacteriota</taxon>
        <taxon>Cyanophyceae</taxon>
        <taxon>Nostocales</taxon>
        <taxon>Nostocaceae</taxon>
        <taxon>Nostoc</taxon>
    </lineage>
</organism>
<evidence type="ECO:0000256" key="1">
    <source>
        <dbReference type="SAM" id="Phobius"/>
    </source>
</evidence>
<keyword evidence="1" id="KW-0472">Membrane</keyword>
<dbReference type="SUPFAM" id="SSF52540">
    <property type="entry name" value="P-loop containing nucleoside triphosphate hydrolases"/>
    <property type="match status" value="1"/>
</dbReference>
<feature type="transmembrane region" description="Helical" evidence="1">
    <location>
        <begin position="490"/>
        <end position="513"/>
    </location>
</feature>
<dbReference type="Pfam" id="PF14516">
    <property type="entry name" value="AAA_35"/>
    <property type="match status" value="1"/>
</dbReference>
<dbReference type="InterPro" id="IPR027417">
    <property type="entry name" value="P-loop_NTPase"/>
</dbReference>
<dbReference type="Gene3D" id="3.40.50.300">
    <property type="entry name" value="P-loop containing nucleotide triphosphate hydrolases"/>
    <property type="match status" value="1"/>
</dbReference>
<proteinExistence type="predicted"/>
<dbReference type="Proteomes" id="UP000232003">
    <property type="component" value="Chromosome"/>
</dbReference>
<evidence type="ECO:0000313" key="3">
    <source>
        <dbReference type="Proteomes" id="UP000232003"/>
    </source>
</evidence>
<dbReference type="KEGG" id="nfl:COO91_02852"/>
<keyword evidence="1" id="KW-0812">Transmembrane</keyword>
<dbReference type="EMBL" id="CP024785">
    <property type="protein sequence ID" value="AUB36923.1"/>
    <property type="molecule type" value="Genomic_DNA"/>
</dbReference>
<sequence>MNFINYPDPNSFIKNENKFKILNKMDNYRYQVGGTLTTDAPSYVERRADVELYEALKQGEFCYILSSRQMGKSSLMVKTKHRFQQEGFKCATVDMTNIGCDNITPEQWYKGVVGDLWLSFKLLGKVNLKTWWQEQNDISLVQKVSRFISEILLAQFPNERLFIFIDEIDSVLSLDFSVDDFFSLIRFCYNQRAIDPEYHRITFAIFGVATPSDLIRYRNNTTPFNIGKAIQVNGFTFQEAQTLSLGLNIKDNHPQKLLKEVIAWTEGQPFLTQKLCRLLVCFSQNDVSRKLKVPPGAEEFWIENVVRSHIIEKWESQDEPEHLRTIRDRILGNEQIAARLLGIYQQILQGGEVPADDSREQVELLLSGLVIKKQGFLKIKNRIYQEVFNLEWVGKKLAYLRPYYETFNAWIASKEKDESRLLRGQALIDAQTWANGKSLSNLDYRFLAASEELDRREMQDALEVERAKEIEARVAEQQKRLTQQKKTGTIVTLLLVGMTIKLVISIVWGVSLLRKIDALESQLKCTQIVHQGKKITANPRLGRC</sequence>
<keyword evidence="1" id="KW-1133">Transmembrane helix</keyword>